<evidence type="ECO:0000256" key="4">
    <source>
        <dbReference type="ARBA" id="ARBA00022989"/>
    </source>
</evidence>
<sequence>MVAPCVRTASLWCFLVSTPRDLGVMNAGAFLFLSIAVVIAVLDWLAVSIGNRFMEYIFKPLTMVALVCVAMSIDPSSESARWLMLIGLLLSMAGDIFLMLPSDLFVPGLASFLLAHILYVVALAALGVSLGGVVMGLVVAVVAALVVGRRIVDGAAAADRALRIPVIAYMGAISAMVTFAFGTAVFFAIVGALLFFISDAVLGWTRFVSQFSRSRQLVMVTYHLGQMGLVLALI</sequence>
<keyword evidence="3 6" id="KW-0812">Transmembrane</keyword>
<feature type="transmembrane region" description="Helical" evidence="6">
    <location>
        <begin position="27"/>
        <end position="49"/>
    </location>
</feature>
<dbReference type="InterPro" id="IPR012506">
    <property type="entry name" value="TMEM86B-like"/>
</dbReference>
<feature type="transmembrane region" description="Helical" evidence="6">
    <location>
        <begin position="164"/>
        <end position="197"/>
    </location>
</feature>
<proteinExistence type="inferred from homology"/>
<dbReference type="GO" id="GO:0016787">
    <property type="term" value="F:hydrolase activity"/>
    <property type="evidence" value="ECO:0007669"/>
    <property type="project" value="TreeGrafter"/>
</dbReference>
<comment type="similarity">
    <text evidence="2">Belongs to the TMEM86 family.</text>
</comment>
<reference evidence="7" key="1">
    <citation type="submission" date="2020-05" db="EMBL/GenBank/DDBJ databases">
        <authorList>
            <person name="Chiriac C."/>
            <person name="Salcher M."/>
            <person name="Ghai R."/>
            <person name="Kavagutti S V."/>
        </authorList>
    </citation>
    <scope>NUCLEOTIDE SEQUENCE</scope>
</reference>
<evidence type="ECO:0000256" key="1">
    <source>
        <dbReference type="ARBA" id="ARBA00004141"/>
    </source>
</evidence>
<name>A0A6J5YGB8_9ZZZZ</name>
<protein>
    <submittedName>
        <fullName evidence="7">Unannotated protein</fullName>
    </submittedName>
</protein>
<feature type="transmembrane region" description="Helical" evidence="6">
    <location>
        <begin position="79"/>
        <end position="98"/>
    </location>
</feature>
<feature type="transmembrane region" description="Helical" evidence="6">
    <location>
        <begin position="132"/>
        <end position="152"/>
    </location>
</feature>
<keyword evidence="5 6" id="KW-0472">Membrane</keyword>
<gene>
    <name evidence="7" type="ORF">UFOPK1392_00358</name>
    <name evidence="8" type="ORF">UFOPK3733_01755</name>
</gene>
<accession>A0A6J5YGB8</accession>
<dbReference type="EMBL" id="CAEMXZ010000010">
    <property type="protein sequence ID" value="CAB4322622.1"/>
    <property type="molecule type" value="Genomic_DNA"/>
</dbReference>
<dbReference type="GO" id="GO:0016020">
    <property type="term" value="C:membrane"/>
    <property type="evidence" value="ECO:0007669"/>
    <property type="project" value="UniProtKB-SubCell"/>
</dbReference>
<organism evidence="7">
    <name type="scientific">freshwater metagenome</name>
    <dbReference type="NCBI Taxonomy" id="449393"/>
    <lineage>
        <taxon>unclassified sequences</taxon>
        <taxon>metagenomes</taxon>
        <taxon>ecological metagenomes</taxon>
    </lineage>
</organism>
<evidence type="ECO:0000256" key="5">
    <source>
        <dbReference type="ARBA" id="ARBA00023136"/>
    </source>
</evidence>
<dbReference type="AlphaFoldDB" id="A0A6J5YGB8"/>
<feature type="transmembrane region" description="Helical" evidence="6">
    <location>
        <begin position="56"/>
        <end position="73"/>
    </location>
</feature>
<dbReference type="EMBL" id="CAFBNC010000110">
    <property type="protein sequence ID" value="CAB4949010.1"/>
    <property type="molecule type" value="Genomic_DNA"/>
</dbReference>
<evidence type="ECO:0000313" key="7">
    <source>
        <dbReference type="EMBL" id="CAB4322622.1"/>
    </source>
</evidence>
<evidence type="ECO:0000313" key="8">
    <source>
        <dbReference type="EMBL" id="CAB4949010.1"/>
    </source>
</evidence>
<dbReference type="PANTHER" id="PTHR31885:SF6">
    <property type="entry name" value="GH04784P"/>
    <property type="match status" value="1"/>
</dbReference>
<evidence type="ECO:0000256" key="3">
    <source>
        <dbReference type="ARBA" id="ARBA00022692"/>
    </source>
</evidence>
<evidence type="ECO:0000256" key="2">
    <source>
        <dbReference type="ARBA" id="ARBA00007375"/>
    </source>
</evidence>
<keyword evidence="4 6" id="KW-1133">Transmembrane helix</keyword>
<dbReference type="PANTHER" id="PTHR31885">
    <property type="entry name" value="GH04784P"/>
    <property type="match status" value="1"/>
</dbReference>
<evidence type="ECO:0000256" key="6">
    <source>
        <dbReference type="SAM" id="Phobius"/>
    </source>
</evidence>
<comment type="subcellular location">
    <subcellularLocation>
        <location evidence="1">Membrane</location>
        <topology evidence="1">Multi-pass membrane protein</topology>
    </subcellularLocation>
</comment>
<dbReference type="Pfam" id="PF07947">
    <property type="entry name" value="YhhN"/>
    <property type="match status" value="1"/>
</dbReference>